<dbReference type="AlphaFoldDB" id="A0A7W3IW38"/>
<dbReference type="RefSeq" id="WP_220484235.1">
    <property type="nucleotide sequence ID" value="NZ_JACGWT010000007.1"/>
</dbReference>
<comment type="caution">
    <text evidence="7">The sequence shown here is derived from an EMBL/GenBank/DDBJ whole genome shotgun (WGS) entry which is preliminary data.</text>
</comment>
<evidence type="ECO:0000313" key="8">
    <source>
        <dbReference type="Proteomes" id="UP000523079"/>
    </source>
</evidence>
<evidence type="ECO:0000256" key="1">
    <source>
        <dbReference type="ARBA" id="ARBA00007870"/>
    </source>
</evidence>
<name>A0A7W3IW38_9ACTN</name>
<keyword evidence="8" id="KW-1185">Reference proteome</keyword>
<evidence type="ECO:0000256" key="3">
    <source>
        <dbReference type="ARBA" id="ARBA00023002"/>
    </source>
</evidence>
<proteinExistence type="inferred from homology"/>
<dbReference type="EC" id="1.1.1.169" evidence="7"/>
<protein>
    <submittedName>
        <fullName evidence="7">2-dehydropantoate 2-reductase</fullName>
        <ecNumber evidence="7">1.1.1.169</ecNumber>
    </submittedName>
</protein>
<feature type="domain" description="Ketopantoate reductase N-terminal" evidence="5">
    <location>
        <begin position="5"/>
        <end position="158"/>
    </location>
</feature>
<organism evidence="7 8">
    <name type="scientific">Microlunatus kandeliicorticis</name>
    <dbReference type="NCBI Taxonomy" id="1759536"/>
    <lineage>
        <taxon>Bacteria</taxon>
        <taxon>Bacillati</taxon>
        <taxon>Actinomycetota</taxon>
        <taxon>Actinomycetes</taxon>
        <taxon>Propionibacteriales</taxon>
        <taxon>Propionibacteriaceae</taxon>
        <taxon>Microlunatus</taxon>
    </lineage>
</organism>
<dbReference type="SUPFAM" id="SSF51735">
    <property type="entry name" value="NAD(P)-binding Rossmann-fold domains"/>
    <property type="match status" value="1"/>
</dbReference>
<dbReference type="Proteomes" id="UP000523079">
    <property type="component" value="Unassembled WGS sequence"/>
</dbReference>
<feature type="domain" description="Ketopantoate reductase C-terminal" evidence="6">
    <location>
        <begin position="203"/>
        <end position="322"/>
    </location>
</feature>
<evidence type="ECO:0000313" key="7">
    <source>
        <dbReference type="EMBL" id="MBA8796225.1"/>
    </source>
</evidence>
<comment type="similarity">
    <text evidence="1">Belongs to the ketopantoate reductase family.</text>
</comment>
<reference evidence="7 8" key="1">
    <citation type="submission" date="2020-07" db="EMBL/GenBank/DDBJ databases">
        <title>Sequencing the genomes of 1000 actinobacteria strains.</title>
        <authorList>
            <person name="Klenk H.-P."/>
        </authorList>
    </citation>
    <scope>NUCLEOTIDE SEQUENCE [LARGE SCALE GENOMIC DNA]</scope>
    <source>
        <strain evidence="7 8">DSM 100723</strain>
    </source>
</reference>
<dbReference type="Pfam" id="PF08546">
    <property type="entry name" value="ApbA_C"/>
    <property type="match status" value="1"/>
</dbReference>
<keyword evidence="2" id="KW-0521">NADP</keyword>
<dbReference type="SUPFAM" id="SSF48179">
    <property type="entry name" value="6-phosphogluconate dehydrogenase C-terminal domain-like"/>
    <property type="match status" value="1"/>
</dbReference>
<evidence type="ECO:0000256" key="4">
    <source>
        <dbReference type="SAM" id="MobiDB-lite"/>
    </source>
</evidence>
<dbReference type="InterPro" id="IPR013332">
    <property type="entry name" value="KPR_N"/>
</dbReference>
<dbReference type="InterPro" id="IPR050838">
    <property type="entry name" value="Ketopantoate_reductase"/>
</dbReference>
<dbReference type="Gene3D" id="1.10.1040.10">
    <property type="entry name" value="N-(1-d-carboxylethyl)-l-norvaline Dehydrogenase, domain 2"/>
    <property type="match status" value="1"/>
</dbReference>
<dbReference type="Gene3D" id="3.40.50.720">
    <property type="entry name" value="NAD(P)-binding Rossmann-like Domain"/>
    <property type="match status" value="1"/>
</dbReference>
<dbReference type="InterPro" id="IPR008927">
    <property type="entry name" value="6-PGluconate_DH-like_C_sf"/>
</dbReference>
<dbReference type="Pfam" id="PF02558">
    <property type="entry name" value="ApbA"/>
    <property type="match status" value="1"/>
</dbReference>
<feature type="region of interest" description="Disordered" evidence="4">
    <location>
        <begin position="324"/>
        <end position="344"/>
    </location>
</feature>
<keyword evidence="3 7" id="KW-0560">Oxidoreductase</keyword>
<dbReference type="InterPro" id="IPR013752">
    <property type="entry name" value="KPA_reductase"/>
</dbReference>
<accession>A0A7W3IW38</accession>
<dbReference type="GO" id="GO:0005737">
    <property type="term" value="C:cytoplasm"/>
    <property type="evidence" value="ECO:0007669"/>
    <property type="project" value="TreeGrafter"/>
</dbReference>
<dbReference type="GO" id="GO:0008677">
    <property type="term" value="F:2-dehydropantoate 2-reductase activity"/>
    <property type="evidence" value="ECO:0007669"/>
    <property type="project" value="UniProtKB-EC"/>
</dbReference>
<dbReference type="PROSITE" id="PS51257">
    <property type="entry name" value="PROKAR_LIPOPROTEIN"/>
    <property type="match status" value="1"/>
</dbReference>
<dbReference type="PANTHER" id="PTHR43765">
    <property type="entry name" value="2-DEHYDROPANTOATE 2-REDUCTASE-RELATED"/>
    <property type="match status" value="1"/>
</dbReference>
<evidence type="ECO:0000259" key="6">
    <source>
        <dbReference type="Pfam" id="PF08546"/>
    </source>
</evidence>
<dbReference type="PANTHER" id="PTHR43765:SF2">
    <property type="entry name" value="2-DEHYDROPANTOATE 2-REDUCTASE"/>
    <property type="match status" value="1"/>
</dbReference>
<gene>
    <name evidence="7" type="ORF">FHX74_003878</name>
</gene>
<sequence length="344" mass="36357">MTRYVIIGAGAIGSAVGGCLAAAGRSAVLVGRQAHVDAVRSQGLRVRTPESDRRVPVEAVTGPDELRLTTDDVLVLSTKTHQAVTALAEWADADVVDPDSGERVGAAWERLPVCTALNGVTSESMALRYFTRVFAVCVWMPAVYLEPGEVIVRATPRRGIFHVGAYHRSGDETARQADATLLDTLRDDWRAADCEVVVTDEVMAWKYRKLLSNLGNSVQALVGEGDPAPVLAAADREARAVLEGCGIAYTDDATEQAARDDSFSVAPVAGEPDRLGGSSWQSLARGTGTIETDYLNGEIARLAREHGLAAPVNERLAALARTAAKQGTGPGSLSAEELAARLGL</sequence>
<evidence type="ECO:0000259" key="5">
    <source>
        <dbReference type="Pfam" id="PF02558"/>
    </source>
</evidence>
<dbReference type="InterPro" id="IPR036291">
    <property type="entry name" value="NAD(P)-bd_dom_sf"/>
</dbReference>
<dbReference type="GO" id="GO:0050661">
    <property type="term" value="F:NADP binding"/>
    <property type="evidence" value="ECO:0007669"/>
    <property type="project" value="TreeGrafter"/>
</dbReference>
<dbReference type="EMBL" id="JACGWT010000007">
    <property type="protein sequence ID" value="MBA8796225.1"/>
    <property type="molecule type" value="Genomic_DNA"/>
</dbReference>
<dbReference type="InterPro" id="IPR013328">
    <property type="entry name" value="6PGD_dom2"/>
</dbReference>
<evidence type="ECO:0000256" key="2">
    <source>
        <dbReference type="ARBA" id="ARBA00022857"/>
    </source>
</evidence>